<protein>
    <submittedName>
        <fullName evidence="2">Uncharacterized protein</fullName>
    </submittedName>
</protein>
<organism evidence="2">
    <name type="scientific">uncultured Caudovirales phage</name>
    <dbReference type="NCBI Taxonomy" id="2100421"/>
    <lineage>
        <taxon>Viruses</taxon>
        <taxon>Duplodnaviria</taxon>
        <taxon>Heunggongvirae</taxon>
        <taxon>Uroviricota</taxon>
        <taxon>Caudoviricetes</taxon>
        <taxon>Peduoviridae</taxon>
        <taxon>Maltschvirus</taxon>
        <taxon>Maltschvirus maltsch</taxon>
    </lineage>
</organism>
<proteinExistence type="predicted"/>
<name>A0A6J5P635_9CAUD</name>
<evidence type="ECO:0000256" key="1">
    <source>
        <dbReference type="SAM" id="Phobius"/>
    </source>
</evidence>
<accession>A0A6J5P635</accession>
<keyword evidence="1" id="KW-0472">Membrane</keyword>
<feature type="transmembrane region" description="Helical" evidence="1">
    <location>
        <begin position="33"/>
        <end position="51"/>
    </location>
</feature>
<dbReference type="EMBL" id="LR796734">
    <property type="protein sequence ID" value="CAB4162984.1"/>
    <property type="molecule type" value="Genomic_DNA"/>
</dbReference>
<sequence>MFFDLFLIPLFYWFIIIPVVGFILIFNVERGNVAFTTILVILGLCILQFFTNVQPFTYILNNPMNVLIGLVAYFAAGCVYVYAKWYSFLRRKYEEFRDLKYDYDCLIKVSNNKERIFGWLFYWPLSAAWTVLNDPIRRIFNFVYSHISGSLQRMSDRMYAEMKKGIIEDVKSDMKK</sequence>
<gene>
    <name evidence="2" type="ORF">UFOVP787_213</name>
</gene>
<feature type="transmembrane region" description="Helical" evidence="1">
    <location>
        <begin position="63"/>
        <end position="83"/>
    </location>
</feature>
<feature type="transmembrane region" description="Helical" evidence="1">
    <location>
        <begin position="6"/>
        <end position="26"/>
    </location>
</feature>
<keyword evidence="1" id="KW-0812">Transmembrane</keyword>
<keyword evidence="1" id="KW-1133">Transmembrane helix</keyword>
<evidence type="ECO:0000313" key="2">
    <source>
        <dbReference type="EMBL" id="CAB4162984.1"/>
    </source>
</evidence>
<reference evidence="2" key="1">
    <citation type="submission" date="2020-04" db="EMBL/GenBank/DDBJ databases">
        <authorList>
            <person name="Chiriac C."/>
            <person name="Salcher M."/>
            <person name="Ghai R."/>
            <person name="Kavagutti S V."/>
        </authorList>
    </citation>
    <scope>NUCLEOTIDE SEQUENCE</scope>
</reference>